<protein>
    <submittedName>
        <fullName evidence="1">Uncharacterized protein</fullName>
    </submittedName>
</protein>
<comment type="caution">
    <text evidence="1">The sequence shown here is derived from an EMBL/GenBank/DDBJ whole genome shotgun (WGS) entry which is preliminary data.</text>
</comment>
<evidence type="ECO:0000313" key="2">
    <source>
        <dbReference type="Proteomes" id="UP001060085"/>
    </source>
</evidence>
<name>A0ACC0ADM6_CATRO</name>
<sequence>MGSELCPWTPTFALYVLLNSGVEAALMCLDSLKLPSCAQTPHVGSNISGVKATKEKCFLITLHELFLRNCIIVLKKSLKYTYRRGLIEHSRSLSRGTQIPYSVAVDLVAGLGGITGGIRALDDVPLFIWCTVLVCGVLYKLMTLPPEWKVEPRIELKTENELDISNHVSSGLSIDTEAKVVEVLWAAIAIFQFEDYITRVAFSKRIALYMTSPSYEGLFRWRGRFKLGRVDPIEEGRSTVESLAQSVYVDIASCSAMGRPPCGESRGT</sequence>
<organism evidence="1 2">
    <name type="scientific">Catharanthus roseus</name>
    <name type="common">Madagascar periwinkle</name>
    <name type="synonym">Vinca rosea</name>
    <dbReference type="NCBI Taxonomy" id="4058"/>
    <lineage>
        <taxon>Eukaryota</taxon>
        <taxon>Viridiplantae</taxon>
        <taxon>Streptophyta</taxon>
        <taxon>Embryophyta</taxon>
        <taxon>Tracheophyta</taxon>
        <taxon>Spermatophyta</taxon>
        <taxon>Magnoliopsida</taxon>
        <taxon>eudicotyledons</taxon>
        <taxon>Gunneridae</taxon>
        <taxon>Pentapetalae</taxon>
        <taxon>asterids</taxon>
        <taxon>lamiids</taxon>
        <taxon>Gentianales</taxon>
        <taxon>Apocynaceae</taxon>
        <taxon>Rauvolfioideae</taxon>
        <taxon>Vinceae</taxon>
        <taxon>Catharanthinae</taxon>
        <taxon>Catharanthus</taxon>
    </lineage>
</organism>
<evidence type="ECO:0000313" key="1">
    <source>
        <dbReference type="EMBL" id="KAI5658975.1"/>
    </source>
</evidence>
<dbReference type="Proteomes" id="UP001060085">
    <property type="component" value="Linkage Group LG06"/>
</dbReference>
<keyword evidence="2" id="KW-1185">Reference proteome</keyword>
<accession>A0ACC0ADM6</accession>
<gene>
    <name evidence="1" type="ORF">M9H77_27768</name>
</gene>
<proteinExistence type="predicted"/>
<dbReference type="EMBL" id="CM044706">
    <property type="protein sequence ID" value="KAI5658975.1"/>
    <property type="molecule type" value="Genomic_DNA"/>
</dbReference>
<reference evidence="2" key="1">
    <citation type="journal article" date="2023" name="Nat. Plants">
        <title>Single-cell RNA sequencing provides a high-resolution roadmap for understanding the multicellular compartmentation of specialized metabolism.</title>
        <authorList>
            <person name="Sun S."/>
            <person name="Shen X."/>
            <person name="Li Y."/>
            <person name="Li Y."/>
            <person name="Wang S."/>
            <person name="Li R."/>
            <person name="Zhang H."/>
            <person name="Shen G."/>
            <person name="Guo B."/>
            <person name="Wei J."/>
            <person name="Xu J."/>
            <person name="St-Pierre B."/>
            <person name="Chen S."/>
            <person name="Sun C."/>
        </authorList>
    </citation>
    <scope>NUCLEOTIDE SEQUENCE [LARGE SCALE GENOMIC DNA]</scope>
</reference>